<dbReference type="VEuPathDB" id="FungiDB:LEMA_P063390.1"/>
<dbReference type="AlphaFoldDB" id="E4ZFZ3"/>
<dbReference type="EMBL" id="FP929064">
    <property type="protein sequence ID" value="CBX90213.1"/>
    <property type="molecule type" value="Genomic_DNA"/>
</dbReference>
<organism evidence="1 2">
    <name type="scientific">Leptosphaeria maculans (strain JN3 / isolate v23.1.3 / race Av1-4-5-6-7-8)</name>
    <name type="common">Blackleg fungus</name>
    <name type="synonym">Phoma lingam</name>
    <dbReference type="NCBI Taxonomy" id="985895"/>
    <lineage>
        <taxon>Eukaryota</taxon>
        <taxon>Fungi</taxon>
        <taxon>Dikarya</taxon>
        <taxon>Ascomycota</taxon>
        <taxon>Pezizomycotina</taxon>
        <taxon>Dothideomycetes</taxon>
        <taxon>Pleosporomycetidae</taxon>
        <taxon>Pleosporales</taxon>
        <taxon>Pleosporineae</taxon>
        <taxon>Leptosphaeriaceae</taxon>
        <taxon>Plenodomus</taxon>
        <taxon>Plenodomus lingam/Leptosphaeria maculans species complex</taxon>
    </lineage>
</organism>
<proteinExistence type="predicted"/>
<gene>
    <name evidence="1" type="ORF">LEMA_P063390.1</name>
</gene>
<accession>E4ZFZ3</accession>
<evidence type="ECO:0000313" key="1">
    <source>
        <dbReference type="EMBL" id="CBX90213.1"/>
    </source>
</evidence>
<reference evidence="2" key="1">
    <citation type="journal article" date="2011" name="Nat. Commun.">
        <title>Effector diversification within compartments of the Leptosphaeria maculans genome affected by Repeat-Induced Point mutations.</title>
        <authorList>
            <person name="Rouxel T."/>
            <person name="Grandaubert J."/>
            <person name="Hane J.K."/>
            <person name="Hoede C."/>
            <person name="van de Wouw A.P."/>
            <person name="Couloux A."/>
            <person name="Dominguez V."/>
            <person name="Anthouard V."/>
            <person name="Bally P."/>
            <person name="Bourras S."/>
            <person name="Cozijnsen A.J."/>
            <person name="Ciuffetti L.M."/>
            <person name="Degrave A."/>
            <person name="Dilmaghani A."/>
            <person name="Duret L."/>
            <person name="Fudal I."/>
            <person name="Goodwin S.B."/>
            <person name="Gout L."/>
            <person name="Glaser N."/>
            <person name="Linglin J."/>
            <person name="Kema G.H.J."/>
            <person name="Lapalu N."/>
            <person name="Lawrence C.B."/>
            <person name="May K."/>
            <person name="Meyer M."/>
            <person name="Ollivier B."/>
            <person name="Poulain J."/>
            <person name="Schoch C.L."/>
            <person name="Simon A."/>
            <person name="Spatafora J.W."/>
            <person name="Stachowiak A."/>
            <person name="Turgeon B.G."/>
            <person name="Tyler B.M."/>
            <person name="Vincent D."/>
            <person name="Weissenbach J."/>
            <person name="Amselem J."/>
            <person name="Quesneville H."/>
            <person name="Oliver R.P."/>
            <person name="Wincker P."/>
            <person name="Balesdent M.-H."/>
            <person name="Howlett B.J."/>
        </authorList>
    </citation>
    <scope>NUCLEOTIDE SEQUENCE [LARGE SCALE GENOMIC DNA]</scope>
    <source>
        <strain evidence="2">JN3 / isolate v23.1.3 / race Av1-4-5-6-7-8</strain>
    </source>
</reference>
<evidence type="ECO:0000313" key="2">
    <source>
        <dbReference type="Proteomes" id="UP000002668"/>
    </source>
</evidence>
<dbReference type="InParanoid" id="E4ZFZ3"/>
<name>E4ZFZ3_LEPMJ</name>
<keyword evidence="2" id="KW-1185">Reference proteome</keyword>
<dbReference type="HOGENOM" id="CLU_2904582_0_0_1"/>
<protein>
    <submittedName>
        <fullName evidence="1">Uncharacterized protein</fullName>
    </submittedName>
</protein>
<sequence length="62" mass="7035">MWMMLATIALSRNRRTDTHPGKPVDRCAPTLHTNARPSVVAVPSLQIFLAVIALHSFRYYEL</sequence>
<dbReference type="Proteomes" id="UP000002668">
    <property type="component" value="Genome"/>
</dbReference>